<keyword evidence="5" id="KW-1185">Reference proteome</keyword>
<feature type="chain" id="PRO_5017221195" description="Phosphatidylglycerol/phosphatidylinositol transfer protein" evidence="2">
    <location>
        <begin position="20"/>
        <end position="168"/>
    </location>
</feature>
<evidence type="ECO:0000259" key="3">
    <source>
        <dbReference type="SMART" id="SM00737"/>
    </source>
</evidence>
<feature type="signal peptide" evidence="2">
    <location>
        <begin position="1"/>
        <end position="19"/>
    </location>
</feature>
<dbReference type="Pfam" id="PF02221">
    <property type="entry name" value="E1_DerP2_DerF2"/>
    <property type="match status" value="1"/>
</dbReference>
<proteinExistence type="predicted"/>
<dbReference type="EMBL" id="QKWP01002174">
    <property type="protein sequence ID" value="RIB04467.1"/>
    <property type="molecule type" value="Genomic_DNA"/>
</dbReference>
<reference evidence="4 5" key="1">
    <citation type="submission" date="2018-06" db="EMBL/GenBank/DDBJ databases">
        <title>Comparative genomics reveals the genomic features of Rhizophagus irregularis, R. cerebriforme, R. diaphanum and Gigaspora rosea, and their symbiotic lifestyle signature.</title>
        <authorList>
            <person name="Morin E."/>
            <person name="San Clemente H."/>
            <person name="Chen E.C.H."/>
            <person name="De La Providencia I."/>
            <person name="Hainaut M."/>
            <person name="Kuo A."/>
            <person name="Kohler A."/>
            <person name="Murat C."/>
            <person name="Tang N."/>
            <person name="Roy S."/>
            <person name="Loubradou J."/>
            <person name="Henrissat B."/>
            <person name="Grigoriev I.V."/>
            <person name="Corradi N."/>
            <person name="Roux C."/>
            <person name="Martin F.M."/>
        </authorList>
    </citation>
    <scope>NUCLEOTIDE SEQUENCE [LARGE SCALE GENOMIC DNA]</scope>
    <source>
        <strain evidence="4 5">DAOM 194757</strain>
    </source>
</reference>
<dbReference type="AlphaFoldDB" id="A0A397U5Y6"/>
<dbReference type="SUPFAM" id="SSF81296">
    <property type="entry name" value="E set domains"/>
    <property type="match status" value="1"/>
</dbReference>
<evidence type="ECO:0000313" key="5">
    <source>
        <dbReference type="Proteomes" id="UP000266673"/>
    </source>
</evidence>
<dbReference type="InterPro" id="IPR014756">
    <property type="entry name" value="Ig_E-set"/>
</dbReference>
<sequence length="168" mass="18877">MHKFFTFIIFLTLITFTISFPYSNFRRDSLSGYTQCSGSFPNEVTYFSFSPNPVVVGQTVTYYVTEVNTATIQQGAILNVTGSYQQHVVFNEVTDFCKEWIEVNGYKCPLEPGTYSLVVSEYINPGPNDPKNATIEYDLRVEVANPGDPGDPETILTCMEGKYPIYAP</sequence>
<keyword evidence="2" id="KW-0732">Signal</keyword>
<protein>
    <recommendedName>
        <fullName evidence="1">Phosphatidylglycerol/phosphatidylinositol transfer protein</fullName>
    </recommendedName>
</protein>
<evidence type="ECO:0000256" key="1">
    <source>
        <dbReference type="ARBA" id="ARBA00016056"/>
    </source>
</evidence>
<dbReference type="Proteomes" id="UP000266673">
    <property type="component" value="Unassembled WGS sequence"/>
</dbReference>
<feature type="domain" description="MD-2-related lipid-recognition" evidence="3">
    <location>
        <begin position="33"/>
        <end position="163"/>
    </location>
</feature>
<comment type="caution">
    <text evidence="4">The sequence shown here is derived from an EMBL/GenBank/DDBJ whole genome shotgun (WGS) entry which is preliminary data.</text>
</comment>
<dbReference type="InterPro" id="IPR003172">
    <property type="entry name" value="ML_dom"/>
</dbReference>
<organism evidence="4 5">
    <name type="scientific">Gigaspora rosea</name>
    <dbReference type="NCBI Taxonomy" id="44941"/>
    <lineage>
        <taxon>Eukaryota</taxon>
        <taxon>Fungi</taxon>
        <taxon>Fungi incertae sedis</taxon>
        <taxon>Mucoromycota</taxon>
        <taxon>Glomeromycotina</taxon>
        <taxon>Glomeromycetes</taxon>
        <taxon>Diversisporales</taxon>
        <taxon>Gigasporaceae</taxon>
        <taxon>Gigaspora</taxon>
    </lineage>
</organism>
<name>A0A397U5Y6_9GLOM</name>
<gene>
    <name evidence="4" type="ORF">C2G38_2222299</name>
</gene>
<dbReference type="SMART" id="SM00737">
    <property type="entry name" value="ML"/>
    <property type="match status" value="1"/>
</dbReference>
<accession>A0A397U5Y6</accession>
<evidence type="ECO:0000256" key="2">
    <source>
        <dbReference type="SAM" id="SignalP"/>
    </source>
</evidence>
<evidence type="ECO:0000313" key="4">
    <source>
        <dbReference type="EMBL" id="RIB04467.1"/>
    </source>
</evidence>
<dbReference type="OrthoDB" id="2333638at2759"/>